<feature type="compositionally biased region" description="Basic and acidic residues" evidence="1">
    <location>
        <begin position="37"/>
        <end position="49"/>
    </location>
</feature>
<evidence type="ECO:0000313" key="3">
    <source>
        <dbReference type="Proteomes" id="UP000265515"/>
    </source>
</evidence>
<feature type="region of interest" description="Disordered" evidence="1">
    <location>
        <begin position="82"/>
        <end position="121"/>
    </location>
</feature>
<name>A0A388M1K8_CHABU</name>
<reference evidence="2 3" key="1">
    <citation type="journal article" date="2018" name="Cell">
        <title>The Chara Genome: Secondary Complexity and Implications for Plant Terrestrialization.</title>
        <authorList>
            <person name="Nishiyama T."/>
            <person name="Sakayama H."/>
            <person name="Vries J.D."/>
            <person name="Buschmann H."/>
            <person name="Saint-Marcoux D."/>
            <person name="Ullrich K.K."/>
            <person name="Haas F.B."/>
            <person name="Vanderstraeten L."/>
            <person name="Becker D."/>
            <person name="Lang D."/>
            <person name="Vosolsobe S."/>
            <person name="Rombauts S."/>
            <person name="Wilhelmsson P.K.I."/>
            <person name="Janitza P."/>
            <person name="Kern R."/>
            <person name="Heyl A."/>
            <person name="Rumpler F."/>
            <person name="Villalobos L.I.A.C."/>
            <person name="Clay J.M."/>
            <person name="Skokan R."/>
            <person name="Toyoda A."/>
            <person name="Suzuki Y."/>
            <person name="Kagoshima H."/>
            <person name="Schijlen E."/>
            <person name="Tajeshwar N."/>
            <person name="Catarino B."/>
            <person name="Hetherington A.J."/>
            <person name="Saltykova A."/>
            <person name="Bonnot C."/>
            <person name="Breuninger H."/>
            <person name="Symeonidi A."/>
            <person name="Radhakrishnan G.V."/>
            <person name="Van Nieuwerburgh F."/>
            <person name="Deforce D."/>
            <person name="Chang C."/>
            <person name="Karol K.G."/>
            <person name="Hedrich R."/>
            <person name="Ulvskov P."/>
            <person name="Glockner G."/>
            <person name="Delwiche C.F."/>
            <person name="Petrasek J."/>
            <person name="Van de Peer Y."/>
            <person name="Friml J."/>
            <person name="Beilby M."/>
            <person name="Dolan L."/>
            <person name="Kohara Y."/>
            <person name="Sugano S."/>
            <person name="Fujiyama A."/>
            <person name="Delaux P.-M."/>
            <person name="Quint M."/>
            <person name="TheiBen G."/>
            <person name="Hagemann M."/>
            <person name="Harholt J."/>
            <person name="Dunand C."/>
            <person name="Zachgo S."/>
            <person name="Langdale J."/>
            <person name="Maumus F."/>
            <person name="Straeten D.V.D."/>
            <person name="Gould S.B."/>
            <person name="Rensing S.A."/>
        </authorList>
    </citation>
    <scope>NUCLEOTIDE SEQUENCE [LARGE SCALE GENOMIC DNA]</scope>
    <source>
        <strain evidence="2 3">S276</strain>
    </source>
</reference>
<sequence length="348" mass="38199">MEVDMVPGPGREVEEEKGLGELLVDDLVDGDVEGEGVGEREDSEIKDSDQGGEGMARGDKEELIVVVEKVVEFGKVEGVDGGQWEVSEETQKRDRVGMEQGDEDSVKGNEGKCSTGDGLGGWAGIKEKEVYSELDLSEEGEGEQSDPNEEMLVRKIMRVKDSSGHEEVVSGVEREEDEEIGEEEGWRGAVLESEEEDENEKEGGEEEEDEEDILGIVGETMQGEHSERNPGPSFEGSPILNSRRTLTHVARLGSSKVYYNDMFDGVDGEKSPTVGKEDKDSLLFTGKSRCPVLKEIGTPGGSPSKKAKRNDSTGRGTIEDELFEVSPELEVKGGMWIQWFLLDYPLMK</sequence>
<feature type="region of interest" description="Disordered" evidence="1">
    <location>
        <begin position="31"/>
        <end position="60"/>
    </location>
</feature>
<accession>A0A388M1K8</accession>
<evidence type="ECO:0000256" key="1">
    <source>
        <dbReference type="SAM" id="MobiDB-lite"/>
    </source>
</evidence>
<feature type="region of interest" description="Disordered" evidence="1">
    <location>
        <begin position="292"/>
        <end position="318"/>
    </location>
</feature>
<organism evidence="2 3">
    <name type="scientific">Chara braunii</name>
    <name type="common">Braun's stonewort</name>
    <dbReference type="NCBI Taxonomy" id="69332"/>
    <lineage>
        <taxon>Eukaryota</taxon>
        <taxon>Viridiplantae</taxon>
        <taxon>Streptophyta</taxon>
        <taxon>Charophyceae</taxon>
        <taxon>Charales</taxon>
        <taxon>Characeae</taxon>
        <taxon>Chara</taxon>
    </lineage>
</organism>
<feature type="compositionally biased region" description="Acidic residues" evidence="1">
    <location>
        <begin position="192"/>
        <end position="213"/>
    </location>
</feature>
<keyword evidence="3" id="KW-1185">Reference proteome</keyword>
<feature type="compositionally biased region" description="Acidic residues" evidence="1">
    <location>
        <begin position="174"/>
        <end position="183"/>
    </location>
</feature>
<dbReference type="AlphaFoldDB" id="A0A388M1K8"/>
<comment type="caution">
    <text evidence="2">The sequence shown here is derived from an EMBL/GenBank/DDBJ whole genome shotgun (WGS) entry which is preliminary data.</text>
</comment>
<dbReference type="Proteomes" id="UP000265515">
    <property type="component" value="Unassembled WGS sequence"/>
</dbReference>
<dbReference type="Gramene" id="GBG88444">
    <property type="protein sequence ID" value="GBG88444"/>
    <property type="gene ID" value="CBR_g47144"/>
</dbReference>
<feature type="region of interest" description="Disordered" evidence="1">
    <location>
        <begin position="160"/>
        <end position="242"/>
    </location>
</feature>
<protein>
    <submittedName>
        <fullName evidence="2">Uncharacterized protein</fullName>
    </submittedName>
</protein>
<gene>
    <name evidence="2" type="ORF">CBR_g47144</name>
</gene>
<proteinExistence type="predicted"/>
<evidence type="ECO:0000313" key="2">
    <source>
        <dbReference type="EMBL" id="GBG88444.1"/>
    </source>
</evidence>
<dbReference type="EMBL" id="BFEA01000673">
    <property type="protein sequence ID" value="GBG88444.1"/>
    <property type="molecule type" value="Genomic_DNA"/>
</dbReference>